<protein>
    <submittedName>
        <fullName evidence="1">Uncharacterized protein</fullName>
    </submittedName>
</protein>
<name>S8CDB7_DACHA</name>
<reference evidence="2" key="2">
    <citation type="submission" date="2013-04" db="EMBL/GenBank/DDBJ databases">
        <title>Genomic mechanisms accounting for the adaptation to parasitism in nematode-trapping fungi.</title>
        <authorList>
            <person name="Ahren D.G."/>
        </authorList>
    </citation>
    <scope>NUCLEOTIDE SEQUENCE [LARGE SCALE GENOMIC DNA]</scope>
    <source>
        <strain evidence="2">CBS 200.50</strain>
    </source>
</reference>
<dbReference type="EMBL" id="AQGS01000004">
    <property type="protein sequence ID" value="EPS45692.1"/>
    <property type="molecule type" value="Genomic_DNA"/>
</dbReference>
<dbReference type="InterPro" id="IPR038213">
    <property type="entry name" value="IFI6/IFI27-like_sf"/>
</dbReference>
<gene>
    <name evidence="1" type="ORF">H072_315</name>
</gene>
<accession>S8CDB7</accession>
<evidence type="ECO:0000313" key="2">
    <source>
        <dbReference type="Proteomes" id="UP000015100"/>
    </source>
</evidence>
<organism evidence="1 2">
    <name type="scientific">Dactylellina haptotyla (strain CBS 200.50)</name>
    <name type="common">Nematode-trapping fungus</name>
    <name type="synonym">Monacrosporium haptotylum</name>
    <dbReference type="NCBI Taxonomy" id="1284197"/>
    <lineage>
        <taxon>Eukaryota</taxon>
        <taxon>Fungi</taxon>
        <taxon>Dikarya</taxon>
        <taxon>Ascomycota</taxon>
        <taxon>Pezizomycotina</taxon>
        <taxon>Orbiliomycetes</taxon>
        <taxon>Orbiliales</taxon>
        <taxon>Orbiliaceae</taxon>
        <taxon>Dactylellina</taxon>
    </lineage>
</organism>
<dbReference type="Gene3D" id="6.10.110.10">
    <property type="match status" value="1"/>
</dbReference>
<dbReference type="AlphaFoldDB" id="S8CDB7"/>
<proteinExistence type="predicted"/>
<sequence>MEALNTTRRAFQPILERMPNGTSEALIAAGPVAGSVAAAWQSSIGVVQAGSLFSTVQSVAMAGNAYLIGGGAGAIAPIARAGGWLWRR</sequence>
<comment type="caution">
    <text evidence="1">The sequence shown here is derived from an EMBL/GenBank/DDBJ whole genome shotgun (WGS) entry which is preliminary data.</text>
</comment>
<reference evidence="1 2" key="1">
    <citation type="journal article" date="2013" name="PLoS Genet.">
        <title>Genomic mechanisms accounting for the adaptation to parasitism in nematode-trapping fungi.</title>
        <authorList>
            <person name="Meerupati T."/>
            <person name="Andersson K.M."/>
            <person name="Friman E."/>
            <person name="Kumar D."/>
            <person name="Tunlid A."/>
            <person name="Ahren D."/>
        </authorList>
    </citation>
    <scope>NUCLEOTIDE SEQUENCE [LARGE SCALE GENOMIC DNA]</scope>
    <source>
        <strain evidence="1 2">CBS 200.50</strain>
    </source>
</reference>
<dbReference type="HOGENOM" id="CLU_2469030_0_0_1"/>
<keyword evidence="2" id="KW-1185">Reference proteome</keyword>
<evidence type="ECO:0000313" key="1">
    <source>
        <dbReference type="EMBL" id="EPS45692.1"/>
    </source>
</evidence>
<dbReference type="Proteomes" id="UP000015100">
    <property type="component" value="Unassembled WGS sequence"/>
</dbReference>